<sequence length="133" mass="15330">MTHSMLTLSASKMICRPIKEGFRVMYPGGTYCRRNGRRSLCDIYVSLLKVEWLPIKFSDVEHSWRIHDPRRHLKCASIVNDPCQPPKAMIRGEDDALSASKIIYWPIKEGFRVYTLEELTEGGMEGDLYAAFM</sequence>
<accession>A0AAV4V3C0</accession>
<reference evidence="1 2" key="1">
    <citation type="submission" date="2021-06" db="EMBL/GenBank/DDBJ databases">
        <title>Caerostris darwini draft genome.</title>
        <authorList>
            <person name="Kono N."/>
            <person name="Arakawa K."/>
        </authorList>
    </citation>
    <scope>NUCLEOTIDE SEQUENCE [LARGE SCALE GENOMIC DNA]</scope>
</reference>
<evidence type="ECO:0000313" key="2">
    <source>
        <dbReference type="Proteomes" id="UP001054837"/>
    </source>
</evidence>
<keyword evidence="2" id="KW-1185">Reference proteome</keyword>
<organism evidence="1 2">
    <name type="scientific">Caerostris darwini</name>
    <dbReference type="NCBI Taxonomy" id="1538125"/>
    <lineage>
        <taxon>Eukaryota</taxon>
        <taxon>Metazoa</taxon>
        <taxon>Ecdysozoa</taxon>
        <taxon>Arthropoda</taxon>
        <taxon>Chelicerata</taxon>
        <taxon>Arachnida</taxon>
        <taxon>Araneae</taxon>
        <taxon>Araneomorphae</taxon>
        <taxon>Entelegynae</taxon>
        <taxon>Araneoidea</taxon>
        <taxon>Araneidae</taxon>
        <taxon>Caerostris</taxon>
    </lineage>
</organism>
<comment type="caution">
    <text evidence="1">The sequence shown here is derived from an EMBL/GenBank/DDBJ whole genome shotgun (WGS) entry which is preliminary data.</text>
</comment>
<dbReference type="EMBL" id="BPLQ01012314">
    <property type="protein sequence ID" value="GIY64409.1"/>
    <property type="molecule type" value="Genomic_DNA"/>
</dbReference>
<evidence type="ECO:0000313" key="1">
    <source>
        <dbReference type="EMBL" id="GIY64409.1"/>
    </source>
</evidence>
<proteinExistence type="predicted"/>
<dbReference type="AlphaFoldDB" id="A0AAV4V3C0"/>
<gene>
    <name evidence="1" type="ORF">CDAR_579481</name>
</gene>
<protein>
    <submittedName>
        <fullName evidence="1">Uncharacterized protein</fullName>
    </submittedName>
</protein>
<dbReference type="Proteomes" id="UP001054837">
    <property type="component" value="Unassembled WGS sequence"/>
</dbReference>
<name>A0AAV4V3C0_9ARAC</name>